<feature type="binding site" evidence="4">
    <location>
        <begin position="325"/>
        <end position="326"/>
    </location>
    <ligand>
        <name>ATP</name>
        <dbReference type="ChEBI" id="CHEBI:30616"/>
    </ligand>
</feature>
<proteinExistence type="inferred from homology"/>
<keyword evidence="1 4" id="KW-0547">Nucleotide-binding</keyword>
<comment type="caution">
    <text evidence="4">Lacks conserved residue(s) required for the propagation of feature annotation.</text>
</comment>
<comment type="catalytic activity">
    <reaction evidence="4 5">
        <text>5-amino-1-(5-phospho-beta-D-ribosyl)imidazole + hydrogencarbonate + ATP = 5-carboxyamino-1-(5-phospho-D-ribosyl)imidazole + ADP + phosphate + 2 H(+)</text>
        <dbReference type="Rhea" id="RHEA:19317"/>
        <dbReference type="ChEBI" id="CHEBI:15378"/>
        <dbReference type="ChEBI" id="CHEBI:17544"/>
        <dbReference type="ChEBI" id="CHEBI:30616"/>
        <dbReference type="ChEBI" id="CHEBI:43474"/>
        <dbReference type="ChEBI" id="CHEBI:58730"/>
        <dbReference type="ChEBI" id="CHEBI:137981"/>
        <dbReference type="ChEBI" id="CHEBI:456216"/>
        <dbReference type="EC" id="6.3.4.18"/>
    </reaction>
</comment>
<keyword evidence="4 5" id="KW-0436">Ligase</keyword>
<dbReference type="NCBIfam" id="NF004679">
    <property type="entry name" value="PRK06019.1-5"/>
    <property type="match status" value="1"/>
</dbReference>
<feature type="domain" description="ATP-grasp" evidence="6">
    <location>
        <begin position="153"/>
        <end position="355"/>
    </location>
</feature>
<dbReference type="EC" id="6.3.4.18" evidence="4 5"/>
<evidence type="ECO:0000313" key="7">
    <source>
        <dbReference type="EMBL" id="SES42855.1"/>
    </source>
</evidence>
<dbReference type="STRING" id="587636.SAMN05216199_3543"/>
<comment type="function">
    <text evidence="5">Catalyzes the ATP-dependent conversion of 5-aminoimidazole ribonucleotide (AIR) and HCO(3)- to N5-carboxyaminoimidazole ribonucleotide (N5-CAIR).</text>
</comment>
<evidence type="ECO:0000256" key="1">
    <source>
        <dbReference type="ARBA" id="ARBA00022741"/>
    </source>
</evidence>
<dbReference type="Pfam" id="PF02222">
    <property type="entry name" value="ATP-grasp"/>
    <property type="match status" value="1"/>
</dbReference>
<comment type="function">
    <text evidence="4">Catalyzes the ATP-dependent conversion of 5-aminoimidazole ribonucleotide (AIR) and HCO(3)(-) to N5-carboxyaminoimidazole ribonucleotide (N5-CAIR).</text>
</comment>
<dbReference type="InterPro" id="IPR011054">
    <property type="entry name" value="Rudment_hybrid_motif"/>
</dbReference>
<dbReference type="Gene3D" id="3.30.1490.20">
    <property type="entry name" value="ATP-grasp fold, A domain"/>
    <property type="match status" value="1"/>
</dbReference>
<evidence type="ECO:0000259" key="6">
    <source>
        <dbReference type="PROSITE" id="PS50975"/>
    </source>
</evidence>
<dbReference type="InterPro" id="IPR016185">
    <property type="entry name" value="PreATP-grasp_dom_sf"/>
</dbReference>
<organism evidence="7 8">
    <name type="scientific">Pedococcus cremeus</name>
    <dbReference type="NCBI Taxonomy" id="587636"/>
    <lineage>
        <taxon>Bacteria</taxon>
        <taxon>Bacillati</taxon>
        <taxon>Actinomycetota</taxon>
        <taxon>Actinomycetes</taxon>
        <taxon>Micrococcales</taxon>
        <taxon>Intrasporangiaceae</taxon>
        <taxon>Pedococcus</taxon>
    </lineage>
</organism>
<dbReference type="NCBIfam" id="TIGR01161">
    <property type="entry name" value="purK"/>
    <property type="match status" value="1"/>
</dbReference>
<comment type="pathway">
    <text evidence="4 5">Purine metabolism; IMP biosynthesis via de novo pathway; 5-amino-1-(5-phospho-D-ribosyl)imidazole-4-carboxylate from 5-amino-1-(5-phospho-D-ribosyl)imidazole (N5-CAIR route): step 1/2.</text>
</comment>
<feature type="binding site" evidence="4">
    <location>
        <begin position="234"/>
        <end position="237"/>
    </location>
    <ligand>
        <name>ATP</name>
        <dbReference type="ChEBI" id="CHEBI:30616"/>
    </ligand>
</feature>
<dbReference type="InterPro" id="IPR040686">
    <property type="entry name" value="PurK_C"/>
</dbReference>
<evidence type="ECO:0000256" key="3">
    <source>
        <dbReference type="ARBA" id="ARBA00022840"/>
    </source>
</evidence>
<dbReference type="GO" id="GO:0005829">
    <property type="term" value="C:cytosol"/>
    <property type="evidence" value="ECO:0007669"/>
    <property type="project" value="TreeGrafter"/>
</dbReference>
<dbReference type="InterPro" id="IPR013815">
    <property type="entry name" value="ATP_grasp_subdomain_1"/>
</dbReference>
<dbReference type="UniPathway" id="UPA00074">
    <property type="reaction ID" value="UER00942"/>
</dbReference>
<comment type="similarity">
    <text evidence="4 5">Belongs to the PurK/PurT family.</text>
</comment>
<keyword evidence="2 4" id="KW-0658">Purine biosynthesis</keyword>
<dbReference type="GO" id="GO:0046872">
    <property type="term" value="F:metal ion binding"/>
    <property type="evidence" value="ECO:0007669"/>
    <property type="project" value="InterPro"/>
</dbReference>
<dbReference type="InterPro" id="IPR054350">
    <property type="entry name" value="PurT/PurK_preATP-grasp"/>
</dbReference>
<dbReference type="Pfam" id="PF22660">
    <property type="entry name" value="RS_preATP-grasp-like"/>
    <property type="match status" value="1"/>
</dbReference>
<evidence type="ECO:0000256" key="5">
    <source>
        <dbReference type="RuleBase" id="RU361200"/>
    </source>
</evidence>
<reference evidence="8" key="1">
    <citation type="submission" date="2016-10" db="EMBL/GenBank/DDBJ databases">
        <authorList>
            <person name="Varghese N."/>
            <person name="Submissions S."/>
        </authorList>
    </citation>
    <scope>NUCLEOTIDE SEQUENCE [LARGE SCALE GENOMIC DNA]</scope>
    <source>
        <strain evidence="8">CGMCC 1.6963</strain>
    </source>
</reference>
<dbReference type="SUPFAM" id="SSF52440">
    <property type="entry name" value="PreATP-grasp domain"/>
    <property type="match status" value="1"/>
</dbReference>
<keyword evidence="3 4" id="KW-0067">ATP-binding</keyword>
<dbReference type="PANTHER" id="PTHR11609">
    <property type="entry name" value="PURINE BIOSYNTHESIS PROTEIN 6/7, PUR6/7"/>
    <property type="match status" value="1"/>
</dbReference>
<comment type="subunit">
    <text evidence="4 5">Homodimer.</text>
</comment>
<protein>
    <recommendedName>
        <fullName evidence="4 5">N5-carboxyaminoimidazole ribonucleotide synthase</fullName>
        <shortName evidence="4 5">N5-CAIR synthase</shortName>
        <ecNumber evidence="4 5">6.3.4.18</ecNumber>
    </recommendedName>
    <alternativeName>
        <fullName evidence="4 5">5-(carboxyamino)imidazole ribonucleotide synthetase</fullName>
    </alternativeName>
</protein>
<evidence type="ECO:0000313" key="8">
    <source>
        <dbReference type="Proteomes" id="UP000199019"/>
    </source>
</evidence>
<dbReference type="Pfam" id="PF17769">
    <property type="entry name" value="PurK_C"/>
    <property type="match status" value="1"/>
</dbReference>
<dbReference type="InterPro" id="IPR005875">
    <property type="entry name" value="PurK"/>
</dbReference>
<feature type="binding site" evidence="4">
    <location>
        <position position="242"/>
    </location>
    <ligand>
        <name>ATP</name>
        <dbReference type="ChEBI" id="CHEBI:30616"/>
    </ligand>
</feature>
<dbReference type="InterPro" id="IPR003135">
    <property type="entry name" value="ATP-grasp_carboxylate-amine"/>
</dbReference>
<evidence type="ECO:0000256" key="2">
    <source>
        <dbReference type="ARBA" id="ARBA00022755"/>
    </source>
</evidence>
<accession>A0A1H9X9Q1</accession>
<name>A0A1H9X9Q1_9MICO</name>
<dbReference type="GO" id="GO:0005524">
    <property type="term" value="F:ATP binding"/>
    <property type="evidence" value="ECO:0007669"/>
    <property type="project" value="UniProtKB-UniRule"/>
</dbReference>
<dbReference type="AlphaFoldDB" id="A0A1H9X9Q1"/>
<feature type="binding site" evidence="4">
    <location>
        <position position="149"/>
    </location>
    <ligand>
        <name>ATP</name>
        <dbReference type="ChEBI" id="CHEBI:30616"/>
    </ligand>
</feature>
<sequence>MLSGTDRAALGRCLGLPTGMPRAGQPRRSAPLLDILAGVTSPQRAPGGFPVVGIIGGGQLARMCAAPAAELAITLSVLAEAPDAAAALVVPSSPVGDHRDVEAVRAFARECDVVTFDHEHVPPDVLAALEADGVALHPSPSALVYAQDKLAMRHKLTEIDVACPAWAQARTVADVEAFAEQVGWPFVAKTPRGGYDGKGVRVVASVDELSDWLAQAESDAAQGSGPLRDGILLEEKVDFVRELAVLVARSPSDQAAAWPVVETVQTDGICAEVLAPAPDLHPHLAAVATEAGLRIAENLGVTGVFAVEMFEVRDPETGGPAYVVNELAMRPHNSGHWSMDGAVTGQFEQHLRAVLDLPLGAPAPREPFTVMANVLGGDYPELYPAYRHIMARDPGLKVHLYGKGVRPGRKIGHVNVSGSDLGDLRERAGHAADYLSGVITE</sequence>
<dbReference type="SUPFAM" id="SSF56059">
    <property type="entry name" value="Glutathione synthetase ATP-binding domain-like"/>
    <property type="match status" value="1"/>
</dbReference>
<evidence type="ECO:0000256" key="4">
    <source>
        <dbReference type="HAMAP-Rule" id="MF_01928"/>
    </source>
</evidence>
<dbReference type="NCBIfam" id="NF004680">
    <property type="entry name" value="PRK06019.1-6"/>
    <property type="match status" value="1"/>
</dbReference>
<dbReference type="Gene3D" id="3.30.470.20">
    <property type="entry name" value="ATP-grasp fold, B domain"/>
    <property type="match status" value="1"/>
</dbReference>
<dbReference type="GO" id="GO:0004638">
    <property type="term" value="F:phosphoribosylaminoimidazole carboxylase activity"/>
    <property type="evidence" value="ECO:0007669"/>
    <property type="project" value="InterPro"/>
</dbReference>
<keyword evidence="8" id="KW-1185">Reference proteome</keyword>
<feature type="binding site" evidence="4">
    <location>
        <position position="189"/>
    </location>
    <ligand>
        <name>ATP</name>
        <dbReference type="ChEBI" id="CHEBI:30616"/>
    </ligand>
</feature>
<dbReference type="GO" id="GO:0034028">
    <property type="term" value="F:5-(carboxyamino)imidazole ribonucleotide synthase activity"/>
    <property type="evidence" value="ECO:0007669"/>
    <property type="project" value="UniProtKB-UniRule"/>
</dbReference>
<gene>
    <name evidence="4 5" type="primary">purK</name>
    <name evidence="7" type="ORF">SAMN05216199_3543</name>
</gene>
<dbReference type="GO" id="GO:0006189">
    <property type="term" value="P:'de novo' IMP biosynthetic process"/>
    <property type="evidence" value="ECO:0007669"/>
    <property type="project" value="UniProtKB-UniRule"/>
</dbReference>
<dbReference type="SUPFAM" id="SSF51246">
    <property type="entry name" value="Rudiment single hybrid motif"/>
    <property type="match status" value="1"/>
</dbReference>
<dbReference type="Gene3D" id="3.40.50.20">
    <property type="match status" value="1"/>
</dbReference>
<dbReference type="PROSITE" id="PS50975">
    <property type="entry name" value="ATP_GRASP"/>
    <property type="match status" value="1"/>
</dbReference>
<dbReference type="InterPro" id="IPR011761">
    <property type="entry name" value="ATP-grasp"/>
</dbReference>
<dbReference type="EMBL" id="FOHB01000007">
    <property type="protein sequence ID" value="SES42855.1"/>
    <property type="molecule type" value="Genomic_DNA"/>
</dbReference>
<dbReference type="Proteomes" id="UP000199019">
    <property type="component" value="Unassembled WGS sequence"/>
</dbReference>
<dbReference type="HAMAP" id="MF_01928">
    <property type="entry name" value="PurK"/>
    <property type="match status" value="1"/>
</dbReference>
<dbReference type="PANTHER" id="PTHR11609:SF5">
    <property type="entry name" value="PHOSPHORIBOSYLAMINOIMIDAZOLE CARBOXYLASE"/>
    <property type="match status" value="1"/>
</dbReference>